<dbReference type="AlphaFoldDB" id="A0AAU9UNZ4"/>
<protein>
    <recommendedName>
        <fullName evidence="1">Transposable element P transposase-like RNase H domain-containing protein</fullName>
    </recommendedName>
</protein>
<evidence type="ECO:0000259" key="1">
    <source>
        <dbReference type="Pfam" id="PF21787"/>
    </source>
</evidence>
<feature type="domain" description="Transposable element P transposase-like RNase H" evidence="1">
    <location>
        <begin position="1"/>
        <end position="96"/>
    </location>
</feature>
<gene>
    <name evidence="2" type="ORF">EEDITHA_LOCUS15685</name>
</gene>
<sequence>MSITPQIFYSPQKEQFEGFTSNDKEIFADHAFVFMVTGVKNNFKQPVAYYFTNSLTKLELKQNLRSVIDHCFQSSLIIVNTVCDQSSANVGAITELIQETKATYLRQGKEWHHEVMRFKGHVVVPLYDTPHLIKGIRNNLITKDISYVTNNEKKIVKWDYFKMVYDADKSYAELRLLNKITEEHINPKKKCGSSRQHNCSVTALLCLCIPNGKDFKGPVKRNTPHHELWKKAKLVLRNIKFIQKVTEKLIAKKILINAFRAWIFFLKEKNITPNVSEENNSIHFNSEVCFDQQHEIDAGQSNYVCGWVLTKCLKNVVKGCKNCKSTLLDNTSNTNNSFIKAKEYQKKKWLCYPSQETENLFNPL</sequence>
<dbReference type="EMBL" id="CAKOGL010000023">
    <property type="protein sequence ID" value="CAH2100873.1"/>
    <property type="molecule type" value="Genomic_DNA"/>
</dbReference>
<name>A0AAU9UNZ4_EUPED</name>
<organism evidence="2 3">
    <name type="scientific">Euphydryas editha</name>
    <name type="common">Edith's checkerspot</name>
    <dbReference type="NCBI Taxonomy" id="104508"/>
    <lineage>
        <taxon>Eukaryota</taxon>
        <taxon>Metazoa</taxon>
        <taxon>Ecdysozoa</taxon>
        <taxon>Arthropoda</taxon>
        <taxon>Hexapoda</taxon>
        <taxon>Insecta</taxon>
        <taxon>Pterygota</taxon>
        <taxon>Neoptera</taxon>
        <taxon>Endopterygota</taxon>
        <taxon>Lepidoptera</taxon>
        <taxon>Glossata</taxon>
        <taxon>Ditrysia</taxon>
        <taxon>Papilionoidea</taxon>
        <taxon>Nymphalidae</taxon>
        <taxon>Nymphalinae</taxon>
        <taxon>Euphydryas</taxon>
    </lineage>
</organism>
<comment type="caution">
    <text evidence="2">The sequence shown here is derived from an EMBL/GenBank/DDBJ whole genome shotgun (WGS) entry which is preliminary data.</text>
</comment>
<accession>A0AAU9UNZ4</accession>
<evidence type="ECO:0000313" key="2">
    <source>
        <dbReference type="EMBL" id="CAH2100873.1"/>
    </source>
</evidence>
<dbReference type="InterPro" id="IPR048365">
    <property type="entry name" value="TNP-like_RNaseH_N"/>
</dbReference>
<dbReference type="Proteomes" id="UP001153954">
    <property type="component" value="Unassembled WGS sequence"/>
</dbReference>
<proteinExistence type="predicted"/>
<evidence type="ECO:0000313" key="3">
    <source>
        <dbReference type="Proteomes" id="UP001153954"/>
    </source>
</evidence>
<reference evidence="2" key="1">
    <citation type="submission" date="2022-03" db="EMBL/GenBank/DDBJ databases">
        <authorList>
            <person name="Tunstrom K."/>
        </authorList>
    </citation>
    <scope>NUCLEOTIDE SEQUENCE</scope>
</reference>
<keyword evidence="3" id="KW-1185">Reference proteome</keyword>
<dbReference type="Pfam" id="PF21787">
    <property type="entry name" value="TNP-like_RNaseH_N"/>
    <property type="match status" value="1"/>
</dbReference>